<dbReference type="Proteomes" id="UP000070444">
    <property type="component" value="Unassembled WGS sequence"/>
</dbReference>
<dbReference type="SUPFAM" id="SSF54637">
    <property type="entry name" value="Thioesterase/thiol ester dehydrase-isomerase"/>
    <property type="match status" value="1"/>
</dbReference>
<dbReference type="Gene3D" id="3.10.129.10">
    <property type="entry name" value="Hotdog Thioesterase"/>
    <property type="match status" value="1"/>
</dbReference>
<dbReference type="AlphaFoldDB" id="A0A137PA95"/>
<accession>A0A137PA95</accession>
<evidence type="ECO:0000313" key="1">
    <source>
        <dbReference type="EMBL" id="KXN71910.1"/>
    </source>
</evidence>
<evidence type="ECO:0008006" key="3">
    <source>
        <dbReference type="Google" id="ProtNLM"/>
    </source>
</evidence>
<protein>
    <recommendedName>
        <fullName evidence="3">Thioesterase domain-containing protein</fullName>
    </recommendedName>
</protein>
<dbReference type="Pfam" id="PF13279">
    <property type="entry name" value="4HBT_2"/>
    <property type="match status" value="1"/>
</dbReference>
<proteinExistence type="predicted"/>
<evidence type="ECO:0000313" key="2">
    <source>
        <dbReference type="Proteomes" id="UP000070444"/>
    </source>
</evidence>
<gene>
    <name evidence="1" type="ORF">CONCODRAFT_5331</name>
</gene>
<keyword evidence="2" id="KW-1185">Reference proteome</keyword>
<name>A0A137PA95_CONC2</name>
<organism evidence="1 2">
    <name type="scientific">Conidiobolus coronatus (strain ATCC 28846 / CBS 209.66 / NRRL 28638)</name>
    <name type="common">Delacroixia coronata</name>
    <dbReference type="NCBI Taxonomy" id="796925"/>
    <lineage>
        <taxon>Eukaryota</taxon>
        <taxon>Fungi</taxon>
        <taxon>Fungi incertae sedis</taxon>
        <taxon>Zoopagomycota</taxon>
        <taxon>Entomophthoromycotina</taxon>
        <taxon>Entomophthoromycetes</taxon>
        <taxon>Entomophthorales</taxon>
        <taxon>Ancylistaceae</taxon>
        <taxon>Conidiobolus</taxon>
    </lineage>
</organism>
<reference evidence="1 2" key="1">
    <citation type="journal article" date="2015" name="Genome Biol. Evol.">
        <title>Phylogenomic analyses indicate that early fungi evolved digesting cell walls of algal ancestors of land plants.</title>
        <authorList>
            <person name="Chang Y."/>
            <person name="Wang S."/>
            <person name="Sekimoto S."/>
            <person name="Aerts A.L."/>
            <person name="Choi C."/>
            <person name="Clum A."/>
            <person name="LaButti K.M."/>
            <person name="Lindquist E.A."/>
            <person name="Yee Ngan C."/>
            <person name="Ohm R.A."/>
            <person name="Salamov A.A."/>
            <person name="Grigoriev I.V."/>
            <person name="Spatafora J.W."/>
            <person name="Berbee M.L."/>
        </authorList>
    </citation>
    <scope>NUCLEOTIDE SEQUENCE [LARGE SCALE GENOMIC DNA]</scope>
    <source>
        <strain evidence="1 2">NRRL 28638</strain>
    </source>
</reference>
<dbReference type="InterPro" id="IPR029069">
    <property type="entry name" value="HotDog_dom_sf"/>
</dbReference>
<dbReference type="OrthoDB" id="5538558at2759"/>
<dbReference type="EMBL" id="KQ964464">
    <property type="protein sequence ID" value="KXN71910.1"/>
    <property type="molecule type" value="Genomic_DNA"/>
</dbReference>
<sequence length="200" mass="22639">MNQACSVEVNPTRKSVRNTRNSNLIPLSNEIQLELENFPSVITVPIQWGNQDSYRALSHVDWFGMAHSGRIDYCSMLGLYMDKEEAKHLTQGSGSGRGLAIKNYQMKFMCPMFYPDAMTIASKVTKLEAGRVEMLSRFYSHKNNCLAGEGTILVYCFDYTKSKKVDFTPETINAIKELEADPLKAQELALNTPFRTLSNY</sequence>